<evidence type="ECO:0008006" key="4">
    <source>
        <dbReference type="Google" id="ProtNLM"/>
    </source>
</evidence>
<dbReference type="Proteomes" id="UP000305233">
    <property type="component" value="Unassembled WGS sequence"/>
</dbReference>
<evidence type="ECO:0000256" key="1">
    <source>
        <dbReference type="SAM" id="SignalP"/>
    </source>
</evidence>
<feature type="signal peptide" evidence="1">
    <location>
        <begin position="1"/>
        <end position="28"/>
    </location>
</feature>
<organism evidence="2 3">
    <name type="scientific">Arthrobacter echini</name>
    <dbReference type="NCBI Taxonomy" id="1529066"/>
    <lineage>
        <taxon>Bacteria</taxon>
        <taxon>Bacillati</taxon>
        <taxon>Actinomycetota</taxon>
        <taxon>Actinomycetes</taxon>
        <taxon>Micrococcales</taxon>
        <taxon>Micrococcaceae</taxon>
        <taxon>Arthrobacter</taxon>
    </lineage>
</organism>
<comment type="caution">
    <text evidence="2">The sequence shown here is derived from an EMBL/GenBank/DDBJ whole genome shotgun (WGS) entry which is preliminary data.</text>
</comment>
<accession>A0A4S5E6G3</accession>
<name>A0A4S5E6G3_9MICC</name>
<evidence type="ECO:0000313" key="2">
    <source>
        <dbReference type="EMBL" id="THJ67137.1"/>
    </source>
</evidence>
<reference evidence="2 3" key="1">
    <citation type="submission" date="2019-04" db="EMBL/GenBank/DDBJ databases">
        <authorList>
            <person name="Liu Q."/>
            <person name="Xin Y.-H."/>
        </authorList>
    </citation>
    <scope>NUCLEOTIDE SEQUENCE [LARGE SCALE GENOMIC DNA]</scope>
    <source>
        <strain evidence="2 3">AM23</strain>
    </source>
</reference>
<keyword evidence="3" id="KW-1185">Reference proteome</keyword>
<dbReference type="RefSeq" id="WP_136453728.1">
    <property type="nucleotide sequence ID" value="NZ_SSWH01000004.1"/>
</dbReference>
<feature type="chain" id="PRO_5020595212" description="WxL domain-containing protein" evidence="1">
    <location>
        <begin position="29"/>
        <end position="209"/>
    </location>
</feature>
<dbReference type="AlphaFoldDB" id="A0A4S5E6G3"/>
<dbReference type="EMBL" id="SSWH01000004">
    <property type="protein sequence ID" value="THJ67137.1"/>
    <property type="molecule type" value="Genomic_DNA"/>
</dbReference>
<sequence>MKTMSVVGRVSAVGFGAVLLAAAGTAIAAADEDYGSSDVEVRVEVPVIDTPGVLALTIDGEGTAVLEESGSTDLVRQFTGTVPAVTVSDTRDPQDIQDGAVWYVLGTATDFVGDEGQDNIPAANLGWDPQILTDDSDGLVFAGEEVETVIDGGEGLGPEADDAELFASTIDSRATAPGAWTANASLFLRTTPDVAPGSYASTITLSLFE</sequence>
<evidence type="ECO:0000313" key="3">
    <source>
        <dbReference type="Proteomes" id="UP000305233"/>
    </source>
</evidence>
<proteinExistence type="predicted"/>
<dbReference type="OrthoDB" id="3696279at2"/>
<protein>
    <recommendedName>
        <fullName evidence="4">WxL domain-containing protein</fullName>
    </recommendedName>
</protein>
<keyword evidence="1" id="KW-0732">Signal</keyword>
<gene>
    <name evidence="2" type="ORF">E8P82_06790</name>
</gene>